<evidence type="ECO:0000259" key="1">
    <source>
        <dbReference type="Pfam" id="PF00117"/>
    </source>
</evidence>
<accession>A0A8I1GJ75</accession>
<evidence type="ECO:0000313" key="2">
    <source>
        <dbReference type="EMBL" id="MBJ7544567.1"/>
    </source>
</evidence>
<dbReference type="RefSeq" id="WP_037232446.1">
    <property type="nucleotide sequence ID" value="NZ_JAEMUK010000079.1"/>
</dbReference>
<protein>
    <submittedName>
        <fullName evidence="2">Type 1 glutamine amidotransferase</fullName>
    </submittedName>
</protein>
<dbReference type="CDD" id="cd01741">
    <property type="entry name" value="GATase1_1"/>
    <property type="match status" value="1"/>
</dbReference>
<comment type="caution">
    <text evidence="2">The sequence shown here is derived from an EMBL/GenBank/DDBJ whole genome shotgun (WGS) entry which is preliminary data.</text>
</comment>
<dbReference type="GO" id="GO:0005829">
    <property type="term" value="C:cytosol"/>
    <property type="evidence" value="ECO:0007669"/>
    <property type="project" value="TreeGrafter"/>
</dbReference>
<dbReference type="InterPro" id="IPR017926">
    <property type="entry name" value="GATASE"/>
</dbReference>
<reference evidence="2 3" key="1">
    <citation type="submission" date="2020-12" db="EMBL/GenBank/DDBJ databases">
        <title>Revised draft genomes of Rhodomicrobium vannielii ATCC 17100 and Rhodomicrobium udaipurense JA643.</title>
        <authorList>
            <person name="Conners E.M."/>
            <person name="Davenport E.J."/>
            <person name="Bose A."/>
        </authorList>
    </citation>
    <scope>NUCLEOTIDE SEQUENCE [LARGE SCALE GENOMIC DNA]</scope>
    <source>
        <strain evidence="2 3">JA643</strain>
    </source>
</reference>
<name>A0A8I1GJ75_9HYPH</name>
<feature type="domain" description="Glutamine amidotransferase" evidence="1">
    <location>
        <begin position="25"/>
        <end position="183"/>
    </location>
</feature>
<dbReference type="PROSITE" id="PS51273">
    <property type="entry name" value="GATASE_TYPE_1"/>
    <property type="match status" value="1"/>
</dbReference>
<dbReference type="EMBL" id="JAEMUK010000079">
    <property type="protein sequence ID" value="MBJ7544567.1"/>
    <property type="molecule type" value="Genomic_DNA"/>
</dbReference>
<organism evidence="2 3">
    <name type="scientific">Rhodomicrobium udaipurense</name>
    <dbReference type="NCBI Taxonomy" id="1202716"/>
    <lineage>
        <taxon>Bacteria</taxon>
        <taxon>Pseudomonadati</taxon>
        <taxon>Pseudomonadota</taxon>
        <taxon>Alphaproteobacteria</taxon>
        <taxon>Hyphomicrobiales</taxon>
        <taxon>Hyphomicrobiaceae</taxon>
        <taxon>Rhodomicrobium</taxon>
    </lineage>
</organism>
<keyword evidence="2" id="KW-0315">Glutamine amidotransferase</keyword>
<proteinExistence type="predicted"/>
<keyword evidence="3" id="KW-1185">Reference proteome</keyword>
<dbReference type="InterPro" id="IPR044992">
    <property type="entry name" value="ChyE-like"/>
</dbReference>
<dbReference type="GO" id="GO:0016740">
    <property type="term" value="F:transferase activity"/>
    <property type="evidence" value="ECO:0007669"/>
    <property type="project" value="UniProtKB-KW"/>
</dbReference>
<dbReference type="Gene3D" id="3.40.50.880">
    <property type="match status" value="1"/>
</dbReference>
<evidence type="ECO:0000313" key="3">
    <source>
        <dbReference type="Proteomes" id="UP000623250"/>
    </source>
</evidence>
<dbReference type="SUPFAM" id="SSF52317">
    <property type="entry name" value="Class I glutamine amidotransferase-like"/>
    <property type="match status" value="1"/>
</dbReference>
<dbReference type="Pfam" id="PF00117">
    <property type="entry name" value="GATase"/>
    <property type="match status" value="1"/>
</dbReference>
<keyword evidence="2" id="KW-0808">Transferase</keyword>
<dbReference type="PANTHER" id="PTHR42695:SF5">
    <property type="entry name" value="GLUTAMINE AMIDOTRANSFERASE YLR126C-RELATED"/>
    <property type="match status" value="1"/>
</dbReference>
<dbReference type="AlphaFoldDB" id="A0A8I1GJ75"/>
<dbReference type="Proteomes" id="UP000623250">
    <property type="component" value="Unassembled WGS sequence"/>
</dbReference>
<dbReference type="InterPro" id="IPR029062">
    <property type="entry name" value="Class_I_gatase-like"/>
</dbReference>
<sequence length="241" mass="26496">MRILVFQHLAVEHPGVFLDFWLDAGHEVLAVELDEGDEIPDLEEFDLLVAMGGPMDVWQEDELPWLADEKRAIRRWVVELGRPYLGICLGHQLLAAALGGEVGPMDAPEVGFTHVDLTKAGVADPIFRGFPPRAEIFQWHGSEVKRLPEGGVVLASNAACTTQAIRVGRHAYGFQYHVEITPDTVPEWRDIPEYAASLEKALGKDGAAALEGETEARLPAFNEAARRLDDNLMALISPTNA</sequence>
<gene>
    <name evidence="2" type="ORF">JDN41_13510</name>
</gene>
<dbReference type="PANTHER" id="PTHR42695">
    <property type="entry name" value="GLUTAMINE AMIDOTRANSFERASE YLR126C-RELATED"/>
    <property type="match status" value="1"/>
</dbReference>